<dbReference type="EMBL" id="FR871757">
    <property type="protein sequence ID" value="CCB80571.1"/>
    <property type="molecule type" value="Genomic_DNA"/>
</dbReference>
<gene>
    <name evidence="1" type="ordered locus">HBZC1_15850</name>
</gene>
<dbReference type="Proteomes" id="UP000008387">
    <property type="component" value="Chromosome"/>
</dbReference>
<dbReference type="HOGENOM" id="CLU_3270962_0_0_7"/>
<dbReference type="KEGG" id="hbi:HBZC1_15850"/>
<reference evidence="1 2" key="1">
    <citation type="journal article" date="2011" name="J. Bacteriol.">
        <title>Genome sequence of Helicobacter bizzozeronii strain CIII-1, an isolate from human gastric mucosa.</title>
        <authorList>
            <person name="Schott T."/>
            <person name="Rossi M."/>
            <person name="Hanninen M.L."/>
        </authorList>
    </citation>
    <scope>NUCLEOTIDE SEQUENCE [LARGE SCALE GENOMIC DNA]</scope>
    <source>
        <strain evidence="1 2">CIII-1</strain>
    </source>
</reference>
<keyword evidence="2" id="KW-1185">Reference proteome</keyword>
<evidence type="ECO:0000313" key="1">
    <source>
        <dbReference type="EMBL" id="CCB80571.1"/>
    </source>
</evidence>
<dbReference type="STRING" id="1002804.HBZC1_15850"/>
<organism evidence="1 2">
    <name type="scientific">Helicobacter bizzozeronii (strain CIII-1)</name>
    <dbReference type="NCBI Taxonomy" id="1002804"/>
    <lineage>
        <taxon>Bacteria</taxon>
        <taxon>Pseudomonadati</taxon>
        <taxon>Campylobacterota</taxon>
        <taxon>Epsilonproteobacteria</taxon>
        <taxon>Campylobacterales</taxon>
        <taxon>Helicobacteraceae</taxon>
        <taxon>Helicobacter</taxon>
    </lineage>
</organism>
<accession>F8KP66</accession>
<protein>
    <submittedName>
        <fullName evidence="1">Uncharacterized protein</fullName>
    </submittedName>
</protein>
<sequence length="41" mass="5018">MFYFLKIAICGKQFYLYAQMPQTITQMILLQVRKMPFQKQK</sequence>
<proteinExistence type="predicted"/>
<dbReference type="AlphaFoldDB" id="F8KP66"/>
<evidence type="ECO:0000313" key="2">
    <source>
        <dbReference type="Proteomes" id="UP000008387"/>
    </source>
</evidence>
<name>F8KP66_HELBC</name>